<protein>
    <recommendedName>
        <fullName evidence="1">CD-NTase-associated protein 12/Pycsar effector protein TIR domain-containing protein</fullName>
    </recommendedName>
</protein>
<dbReference type="Proteomes" id="UP000325787">
    <property type="component" value="Chromosome"/>
</dbReference>
<evidence type="ECO:0000313" key="2">
    <source>
        <dbReference type="EMBL" id="QFZ18432.1"/>
    </source>
</evidence>
<dbReference type="InterPro" id="IPR047676">
    <property type="entry name" value="FxLYD_dom"/>
</dbReference>
<reference evidence="3" key="1">
    <citation type="journal article" date="2021" name="Curr. Microbiol.">
        <title>Complete genome of nocamycin-producing strain Saccharothrix syringae NRRL B-16468 reveals the biosynthetic potential for secondary metabolites.</title>
        <authorList>
            <person name="Mo X."/>
            <person name="Yang S."/>
        </authorList>
    </citation>
    <scope>NUCLEOTIDE SEQUENCE [LARGE SCALE GENOMIC DNA]</scope>
    <source>
        <strain evidence="3">ATCC 51364 / DSM 43886 / JCM 6844 / KCTC 9398 / NBRC 14523 / NRRL B-16468 / INA 2240</strain>
    </source>
</reference>
<dbReference type="AlphaFoldDB" id="A0A5Q0GYH9"/>
<gene>
    <name evidence="2" type="ORF">EKG83_13915</name>
</gene>
<accession>A0A5Q0GYH9</accession>
<organism evidence="2 3">
    <name type="scientific">Saccharothrix syringae</name>
    <name type="common">Nocardiopsis syringae</name>
    <dbReference type="NCBI Taxonomy" id="103733"/>
    <lineage>
        <taxon>Bacteria</taxon>
        <taxon>Bacillati</taxon>
        <taxon>Actinomycetota</taxon>
        <taxon>Actinomycetes</taxon>
        <taxon>Pseudonocardiales</taxon>
        <taxon>Pseudonocardiaceae</taxon>
        <taxon>Saccharothrix</taxon>
    </lineage>
</organism>
<evidence type="ECO:0000259" key="1">
    <source>
        <dbReference type="Pfam" id="PF10137"/>
    </source>
</evidence>
<dbReference type="EMBL" id="CP034550">
    <property type="protein sequence ID" value="QFZ18432.1"/>
    <property type="molecule type" value="Genomic_DNA"/>
</dbReference>
<dbReference type="NCBIfam" id="NF038353">
    <property type="entry name" value="FxLYD_dom"/>
    <property type="match status" value="1"/>
</dbReference>
<proteinExistence type="predicted"/>
<feature type="domain" description="CD-NTase-associated protein 12/Pycsar effector protein TIR" evidence="1">
    <location>
        <begin position="167"/>
        <end position="296"/>
    </location>
</feature>
<name>A0A5Q0GYH9_SACSY</name>
<keyword evidence="3" id="KW-1185">Reference proteome</keyword>
<dbReference type="InterPro" id="IPR019302">
    <property type="entry name" value="CAP12/PCTIR_TIR_dom"/>
</dbReference>
<dbReference type="RefSeq" id="WP_051766755.1">
    <property type="nucleotide sequence ID" value="NZ_CP034550.1"/>
</dbReference>
<dbReference type="GO" id="GO:0050135">
    <property type="term" value="F:NADP+ nucleosidase activity"/>
    <property type="evidence" value="ECO:0007669"/>
    <property type="project" value="InterPro"/>
</dbReference>
<dbReference type="Pfam" id="PF10137">
    <property type="entry name" value="CAP12-PCTIR_TIR"/>
    <property type="match status" value="1"/>
</dbReference>
<dbReference type="OrthoDB" id="8137562at2"/>
<sequence length="438" mass="48821">MEAKARSSRLDELIDRIPVLDRLAQQVQIDDVAAGARTAKQLGDAYDEWFTSCLLLLPSDLREKFRFEYEGSVRTLQYRIKHFLHEPVKPRPKFFGGRQKRPSEHQGLLSYWQHPYTDRFKGPLTTQKQLLLEARARLDQQASSAEALSYREVQEEPVPEPDRDRTVFVIHGRDKKARRALFDFLRAIGLQPLEWSQVLAEVRQGSPKIGDALQAVLGKGRAVIVLATPDDVVQLKAEHADDEHDPETQPAGQARPNVIYETGMAMMLIPERTILVELGKVRRFTDLDGHFVVRLNNDPAPRKLLAQRLSDVGCAVDLRGSDWLEAGDLTPPVVTTNTGVASTPPVTGLRQTGDDGVQLGNFTVTPDHKVYGEAHNTGSSPQHLVLKVTFYDANRRILGTGSGAVNDLAPQQTKTFTLTTSDAVGGYQDYKVEVESAF</sequence>
<evidence type="ECO:0000313" key="3">
    <source>
        <dbReference type="Proteomes" id="UP000325787"/>
    </source>
</evidence>
<dbReference type="KEGG" id="ssyi:EKG83_13915"/>